<protein>
    <submittedName>
        <fullName evidence="1">Uncharacterized protein</fullName>
    </submittedName>
</protein>
<comment type="caution">
    <text evidence="1">The sequence shown here is derived from an EMBL/GenBank/DDBJ whole genome shotgun (WGS) entry which is preliminary data.</text>
</comment>
<reference evidence="1" key="1">
    <citation type="submission" date="2021-03" db="EMBL/GenBank/DDBJ databases">
        <authorList>
            <consortium name="DOE Joint Genome Institute"/>
            <person name="Ahrendt S."/>
            <person name="Looney B.P."/>
            <person name="Miyauchi S."/>
            <person name="Morin E."/>
            <person name="Drula E."/>
            <person name="Courty P.E."/>
            <person name="Chicoki N."/>
            <person name="Fauchery L."/>
            <person name="Kohler A."/>
            <person name="Kuo A."/>
            <person name="Labutti K."/>
            <person name="Pangilinan J."/>
            <person name="Lipzen A."/>
            <person name="Riley R."/>
            <person name="Andreopoulos W."/>
            <person name="He G."/>
            <person name="Johnson J."/>
            <person name="Barry K.W."/>
            <person name="Grigoriev I.V."/>
            <person name="Nagy L."/>
            <person name="Hibbett D."/>
            <person name="Henrissat B."/>
            <person name="Matheny P.B."/>
            <person name="Labbe J."/>
            <person name="Martin F."/>
        </authorList>
    </citation>
    <scope>NUCLEOTIDE SEQUENCE</scope>
    <source>
        <strain evidence="1">HHB10654</strain>
    </source>
</reference>
<evidence type="ECO:0000313" key="1">
    <source>
        <dbReference type="EMBL" id="KAI0061714.1"/>
    </source>
</evidence>
<organism evidence="1 2">
    <name type="scientific">Artomyces pyxidatus</name>
    <dbReference type="NCBI Taxonomy" id="48021"/>
    <lineage>
        <taxon>Eukaryota</taxon>
        <taxon>Fungi</taxon>
        <taxon>Dikarya</taxon>
        <taxon>Basidiomycota</taxon>
        <taxon>Agaricomycotina</taxon>
        <taxon>Agaricomycetes</taxon>
        <taxon>Russulales</taxon>
        <taxon>Auriscalpiaceae</taxon>
        <taxon>Artomyces</taxon>
    </lineage>
</organism>
<dbReference type="Proteomes" id="UP000814140">
    <property type="component" value="Unassembled WGS sequence"/>
</dbReference>
<sequence>MALAAATRTLRPSGHLSICQPCVSTPLAVGCGGCESGMRSPHTTYHRALGDTRPSDSAPESEKSSAPMGMVTRLLLRIGTLRIRKHLLSLRGPRSSHSLSSLLLKERISL</sequence>
<keyword evidence="2" id="KW-1185">Reference proteome</keyword>
<gene>
    <name evidence="1" type="ORF">BV25DRAFT_742952</name>
</gene>
<name>A0ACB8SZ15_9AGAM</name>
<reference evidence="1" key="2">
    <citation type="journal article" date="2022" name="New Phytol.">
        <title>Evolutionary transition to the ectomycorrhizal habit in the genomes of a hyperdiverse lineage of mushroom-forming fungi.</title>
        <authorList>
            <person name="Looney B."/>
            <person name="Miyauchi S."/>
            <person name="Morin E."/>
            <person name="Drula E."/>
            <person name="Courty P.E."/>
            <person name="Kohler A."/>
            <person name="Kuo A."/>
            <person name="LaButti K."/>
            <person name="Pangilinan J."/>
            <person name="Lipzen A."/>
            <person name="Riley R."/>
            <person name="Andreopoulos W."/>
            <person name="He G."/>
            <person name="Johnson J."/>
            <person name="Nolan M."/>
            <person name="Tritt A."/>
            <person name="Barry K.W."/>
            <person name="Grigoriev I.V."/>
            <person name="Nagy L.G."/>
            <person name="Hibbett D."/>
            <person name="Henrissat B."/>
            <person name="Matheny P.B."/>
            <person name="Labbe J."/>
            <person name="Martin F.M."/>
        </authorList>
    </citation>
    <scope>NUCLEOTIDE SEQUENCE</scope>
    <source>
        <strain evidence="1">HHB10654</strain>
    </source>
</reference>
<accession>A0ACB8SZ15</accession>
<dbReference type="EMBL" id="MU277211">
    <property type="protein sequence ID" value="KAI0061714.1"/>
    <property type="molecule type" value="Genomic_DNA"/>
</dbReference>
<proteinExistence type="predicted"/>
<evidence type="ECO:0000313" key="2">
    <source>
        <dbReference type="Proteomes" id="UP000814140"/>
    </source>
</evidence>